<feature type="domain" description="DUF1540" evidence="1">
    <location>
        <begin position="13"/>
        <end position="44"/>
    </location>
</feature>
<dbReference type="EMBL" id="JBHSLD010000007">
    <property type="protein sequence ID" value="MFC5380509.1"/>
    <property type="molecule type" value="Genomic_DNA"/>
</dbReference>
<evidence type="ECO:0000259" key="1">
    <source>
        <dbReference type="Pfam" id="PF07561"/>
    </source>
</evidence>
<dbReference type="Pfam" id="PF07561">
    <property type="entry name" value="DUF1540"/>
    <property type="match status" value="2"/>
</dbReference>
<organism evidence="2 3">
    <name type="scientific">Aquipuribacter nitratireducens</name>
    <dbReference type="NCBI Taxonomy" id="650104"/>
    <lineage>
        <taxon>Bacteria</taxon>
        <taxon>Bacillati</taxon>
        <taxon>Actinomycetota</taxon>
        <taxon>Actinomycetes</taxon>
        <taxon>Micrococcales</taxon>
        <taxon>Intrasporangiaceae</taxon>
        <taxon>Aquipuribacter</taxon>
    </lineage>
</organism>
<feature type="domain" description="DUF1540" evidence="1">
    <location>
        <begin position="63"/>
        <end position="94"/>
    </location>
</feature>
<dbReference type="InterPro" id="IPR011437">
    <property type="entry name" value="DUF1540"/>
</dbReference>
<comment type="caution">
    <text evidence="2">The sequence shown here is derived from an EMBL/GenBank/DDBJ whole genome shotgun (WGS) entry which is preliminary data.</text>
</comment>
<proteinExistence type="predicted"/>
<gene>
    <name evidence="2" type="ORF">ACFPJ6_06885</name>
</gene>
<name>A0ABW0GLY3_9MICO</name>
<sequence>MPVGAALPIVHSCEATSCAYNGEHHCHAAAITIGNSGSAACETFLPADARGGTESGDAQVGACHEAGCVHNENLECTAEEIDVDTSGASAVCLTFAAR</sequence>
<protein>
    <submittedName>
        <fullName evidence="2">DUF1540 domain-containing protein</fullName>
    </submittedName>
</protein>
<dbReference type="Proteomes" id="UP001596122">
    <property type="component" value="Unassembled WGS sequence"/>
</dbReference>
<keyword evidence="3" id="KW-1185">Reference proteome</keyword>
<evidence type="ECO:0000313" key="2">
    <source>
        <dbReference type="EMBL" id="MFC5380509.1"/>
    </source>
</evidence>
<accession>A0ABW0GLY3</accession>
<reference evidence="3" key="1">
    <citation type="journal article" date="2019" name="Int. J. Syst. Evol. Microbiol.">
        <title>The Global Catalogue of Microorganisms (GCM) 10K type strain sequencing project: providing services to taxonomists for standard genome sequencing and annotation.</title>
        <authorList>
            <consortium name="The Broad Institute Genomics Platform"/>
            <consortium name="The Broad Institute Genome Sequencing Center for Infectious Disease"/>
            <person name="Wu L."/>
            <person name="Ma J."/>
        </authorList>
    </citation>
    <scope>NUCLEOTIDE SEQUENCE [LARGE SCALE GENOMIC DNA]</scope>
    <source>
        <strain evidence="3">CCUG 43114</strain>
    </source>
</reference>
<evidence type="ECO:0000313" key="3">
    <source>
        <dbReference type="Proteomes" id="UP001596122"/>
    </source>
</evidence>
<dbReference type="RefSeq" id="WP_340268130.1">
    <property type="nucleotide sequence ID" value="NZ_JBBEOG010000002.1"/>
</dbReference>